<dbReference type="InterPro" id="IPR011006">
    <property type="entry name" value="CheY-like_superfamily"/>
</dbReference>
<dbReference type="Pfam" id="PF00072">
    <property type="entry name" value="Response_reg"/>
    <property type="match status" value="1"/>
</dbReference>
<keyword evidence="4" id="KW-1185">Reference proteome</keyword>
<evidence type="ECO:0000256" key="1">
    <source>
        <dbReference type="PROSITE-ProRule" id="PRU00169"/>
    </source>
</evidence>
<evidence type="ECO:0000313" key="4">
    <source>
        <dbReference type="Proteomes" id="UP000238169"/>
    </source>
</evidence>
<reference evidence="4" key="1">
    <citation type="submission" date="2018-01" db="EMBL/GenBank/DDBJ databases">
        <authorList>
            <person name="Peeters C."/>
        </authorList>
    </citation>
    <scope>NUCLEOTIDE SEQUENCE [LARGE SCALE GENOMIC DNA]</scope>
</reference>
<accession>A0A2U3I5C1</accession>
<protein>
    <submittedName>
        <fullName evidence="3">Two-component system, response regulator</fullName>
    </submittedName>
</protein>
<evidence type="ECO:0000313" key="3">
    <source>
        <dbReference type="EMBL" id="SPB15345.1"/>
    </source>
</evidence>
<dbReference type="SUPFAM" id="SSF52172">
    <property type="entry name" value="CheY-like"/>
    <property type="match status" value="1"/>
</dbReference>
<dbReference type="Gene3D" id="3.40.50.2300">
    <property type="match status" value="1"/>
</dbReference>
<gene>
    <name evidence="3" type="ORF">NOV72_02571</name>
</gene>
<dbReference type="OrthoDB" id="9129490at2"/>
<dbReference type="EMBL" id="OGTP01000007">
    <property type="protein sequence ID" value="SPB15345.1"/>
    <property type="molecule type" value="Genomic_DNA"/>
</dbReference>
<name>A0A2U3I5C1_9BURK</name>
<feature type="domain" description="Response regulatory" evidence="2">
    <location>
        <begin position="8"/>
        <end position="126"/>
    </location>
</feature>
<dbReference type="InterPro" id="IPR001789">
    <property type="entry name" value="Sig_transdc_resp-reg_receiver"/>
</dbReference>
<dbReference type="AlphaFoldDB" id="A0A2U3I5C1"/>
<dbReference type="RefSeq" id="WP_106854995.1">
    <property type="nucleotide sequence ID" value="NZ_OGTP01000007.1"/>
</dbReference>
<dbReference type="GO" id="GO:0000160">
    <property type="term" value="P:phosphorelay signal transduction system"/>
    <property type="evidence" value="ECO:0007669"/>
    <property type="project" value="InterPro"/>
</dbReference>
<sequence>MKNEYKISIVAADDRPVVLCGLQSWFEAHERFRVTAGVTNGGQLLATLKAASYDLIVLSGAQEGSRADDFALLRELRRSFPETPVVIITGETDARALFHMLDAGASGLGSPRENADVFERLCERALSGAQRIVTPHIASYCSAPGAPVSFDAAADYGRVRVSVRQFIGR</sequence>
<proteinExistence type="predicted"/>
<organism evidence="3 4">
    <name type="scientific">Caballeronia novacaledonica</name>
    <dbReference type="NCBI Taxonomy" id="1544861"/>
    <lineage>
        <taxon>Bacteria</taxon>
        <taxon>Pseudomonadati</taxon>
        <taxon>Pseudomonadota</taxon>
        <taxon>Betaproteobacteria</taxon>
        <taxon>Burkholderiales</taxon>
        <taxon>Burkholderiaceae</taxon>
        <taxon>Caballeronia</taxon>
    </lineage>
</organism>
<comment type="caution">
    <text evidence="1">Lacks conserved residue(s) required for the propagation of feature annotation.</text>
</comment>
<dbReference type="Proteomes" id="UP000238169">
    <property type="component" value="Unassembled WGS sequence"/>
</dbReference>
<dbReference type="PROSITE" id="PS50110">
    <property type="entry name" value="RESPONSE_REGULATORY"/>
    <property type="match status" value="1"/>
</dbReference>
<evidence type="ECO:0000259" key="2">
    <source>
        <dbReference type="PROSITE" id="PS50110"/>
    </source>
</evidence>